<dbReference type="RefSeq" id="WP_124193917.1">
    <property type="nucleotide sequence ID" value="NZ_REGA01000001.1"/>
</dbReference>
<dbReference type="PANTHER" id="PTHR42852:SF13">
    <property type="entry name" value="PROTEIN DIPZ"/>
    <property type="match status" value="1"/>
</dbReference>
<keyword evidence="3" id="KW-1185">Reference proteome</keyword>
<sequence length="185" mass="20283">MVPDLPPSSRTFTRRGTLALAVSIPFSGCLGAISSVMGNQVPPSVPTDLRQESLGVVDDEGTIDIVTDADLTLVYFFATWCGPCGPQREELREVREEYDPETLAMRAVSPEDDEQEVVDYWEDHEVEYPACTDPDSDIHSEFGVSAYPSLVLVDGDGDGDVRWHTSGTADADEIIEQVDDELVDE</sequence>
<dbReference type="EMBL" id="REGA01000001">
    <property type="protein sequence ID" value="RQG97929.1"/>
    <property type="molecule type" value="Genomic_DNA"/>
</dbReference>
<organism evidence="2 3">
    <name type="scientific">Natrarchaeobius chitinivorans</name>
    <dbReference type="NCBI Taxonomy" id="1679083"/>
    <lineage>
        <taxon>Archaea</taxon>
        <taxon>Methanobacteriati</taxon>
        <taxon>Methanobacteriota</taxon>
        <taxon>Stenosarchaea group</taxon>
        <taxon>Halobacteria</taxon>
        <taxon>Halobacteriales</taxon>
        <taxon>Natrialbaceae</taxon>
        <taxon>Natrarchaeobius</taxon>
    </lineage>
</organism>
<evidence type="ECO:0000313" key="2">
    <source>
        <dbReference type="EMBL" id="RQG97929.1"/>
    </source>
</evidence>
<comment type="caution">
    <text evidence="2">The sequence shown here is derived from an EMBL/GenBank/DDBJ whole genome shotgun (WGS) entry which is preliminary data.</text>
</comment>
<dbReference type="PROSITE" id="PS51352">
    <property type="entry name" value="THIOREDOXIN_2"/>
    <property type="match status" value="1"/>
</dbReference>
<evidence type="ECO:0000259" key="1">
    <source>
        <dbReference type="PROSITE" id="PS51352"/>
    </source>
</evidence>
<reference evidence="2 3" key="1">
    <citation type="submission" date="2018-10" db="EMBL/GenBank/DDBJ databases">
        <title>Natrarchaeobius chitinivorans gen. nov., sp. nov., and Natrarchaeobius haloalkaliphilus sp. nov., alkaliphilic, chitin-utilizing haloarchaea from hypersaline alkaline lakes.</title>
        <authorList>
            <person name="Sorokin D.Y."/>
            <person name="Elcheninov A.G."/>
            <person name="Kostrikina N.A."/>
            <person name="Bale N.J."/>
            <person name="Sinninghe Damste J.S."/>
            <person name="Khijniak T.V."/>
            <person name="Kublanov I.V."/>
            <person name="Toshchakov S.V."/>
        </authorList>
    </citation>
    <scope>NUCLEOTIDE SEQUENCE [LARGE SCALE GENOMIC DNA]</scope>
    <source>
        <strain evidence="2 3">AArcht4T</strain>
    </source>
</reference>
<dbReference type="InterPro" id="IPR036249">
    <property type="entry name" value="Thioredoxin-like_sf"/>
</dbReference>
<dbReference type="OrthoDB" id="115386at2157"/>
<protein>
    <submittedName>
        <fullName evidence="2">TlpA family protein disulfide reductase</fullName>
    </submittedName>
</protein>
<dbReference type="PROSITE" id="PS00194">
    <property type="entry name" value="THIOREDOXIN_1"/>
    <property type="match status" value="1"/>
</dbReference>
<dbReference type="Pfam" id="PF00578">
    <property type="entry name" value="AhpC-TSA"/>
    <property type="match status" value="1"/>
</dbReference>
<dbReference type="CDD" id="cd02966">
    <property type="entry name" value="TlpA_like_family"/>
    <property type="match status" value="1"/>
</dbReference>
<evidence type="ECO:0000313" key="3">
    <source>
        <dbReference type="Proteomes" id="UP000282323"/>
    </source>
</evidence>
<dbReference type="PANTHER" id="PTHR42852">
    <property type="entry name" value="THIOL:DISULFIDE INTERCHANGE PROTEIN DSBE"/>
    <property type="match status" value="1"/>
</dbReference>
<dbReference type="InterPro" id="IPR017937">
    <property type="entry name" value="Thioredoxin_CS"/>
</dbReference>
<dbReference type="GO" id="GO:0016209">
    <property type="term" value="F:antioxidant activity"/>
    <property type="evidence" value="ECO:0007669"/>
    <property type="project" value="InterPro"/>
</dbReference>
<dbReference type="Gene3D" id="3.40.30.10">
    <property type="entry name" value="Glutaredoxin"/>
    <property type="match status" value="1"/>
</dbReference>
<name>A0A3N6PDX3_NATCH</name>
<dbReference type="InterPro" id="IPR050553">
    <property type="entry name" value="Thioredoxin_ResA/DsbE_sf"/>
</dbReference>
<proteinExistence type="predicted"/>
<dbReference type="AlphaFoldDB" id="A0A3N6PDX3"/>
<dbReference type="GO" id="GO:0016491">
    <property type="term" value="F:oxidoreductase activity"/>
    <property type="evidence" value="ECO:0007669"/>
    <property type="project" value="InterPro"/>
</dbReference>
<dbReference type="InterPro" id="IPR000866">
    <property type="entry name" value="AhpC/TSA"/>
</dbReference>
<dbReference type="SUPFAM" id="SSF52833">
    <property type="entry name" value="Thioredoxin-like"/>
    <property type="match status" value="1"/>
</dbReference>
<feature type="domain" description="Thioredoxin" evidence="1">
    <location>
        <begin position="43"/>
        <end position="184"/>
    </location>
</feature>
<accession>A0A3N6PDX3</accession>
<dbReference type="Proteomes" id="UP000282323">
    <property type="component" value="Unassembled WGS sequence"/>
</dbReference>
<dbReference type="InterPro" id="IPR013766">
    <property type="entry name" value="Thioredoxin_domain"/>
</dbReference>
<gene>
    <name evidence="2" type="ORF">EA473_01680</name>
</gene>